<evidence type="ECO:0000313" key="1">
    <source>
        <dbReference type="EMBL" id="EMF10447.1"/>
    </source>
</evidence>
<dbReference type="HOGENOM" id="CLU_1448570_0_0_1"/>
<dbReference type="GeneID" id="27897941"/>
<dbReference type="Proteomes" id="UP000016931">
    <property type="component" value="Unassembled WGS sequence"/>
</dbReference>
<protein>
    <submittedName>
        <fullName evidence="1">Uncharacterized protein</fullName>
    </submittedName>
</protein>
<keyword evidence="2" id="KW-1185">Reference proteome</keyword>
<dbReference type="RefSeq" id="XP_016758568.1">
    <property type="nucleotide sequence ID" value="XM_016900804.1"/>
</dbReference>
<dbReference type="EMBL" id="KB456267">
    <property type="protein sequence ID" value="EMF10447.1"/>
    <property type="molecule type" value="Genomic_DNA"/>
</dbReference>
<sequence length="187" mass="21337">MLSRLLASFWNTKTTARKPDYLQPLTPTPWPATARAARVKGSTEGLSTTVPTLTEDEVQRDLNRVFLTYSNIDDFHRALFARYLALPVLLRDKVSANLMGFMDSLECIAEKLMSADSRLNAEEVYVDFPVRDLSDEELWETHMDIKEVAEDMQYLRSRANRVRKTIERLEMDGTNATTISSDAVQQS</sequence>
<organism evidence="1 2">
    <name type="scientific">Sphaerulina musiva (strain SO2202)</name>
    <name type="common">Poplar stem canker fungus</name>
    <name type="synonym">Septoria musiva</name>
    <dbReference type="NCBI Taxonomy" id="692275"/>
    <lineage>
        <taxon>Eukaryota</taxon>
        <taxon>Fungi</taxon>
        <taxon>Dikarya</taxon>
        <taxon>Ascomycota</taxon>
        <taxon>Pezizomycotina</taxon>
        <taxon>Dothideomycetes</taxon>
        <taxon>Dothideomycetidae</taxon>
        <taxon>Mycosphaerellales</taxon>
        <taxon>Mycosphaerellaceae</taxon>
        <taxon>Sphaerulina</taxon>
    </lineage>
</organism>
<dbReference type="AlphaFoldDB" id="N1QFD5"/>
<gene>
    <name evidence="1" type="ORF">SEPMUDRAFT_109758</name>
</gene>
<reference evidence="1 2" key="1">
    <citation type="journal article" date="2012" name="PLoS Pathog.">
        <title>Diverse lifestyles and strategies of plant pathogenesis encoded in the genomes of eighteen Dothideomycetes fungi.</title>
        <authorList>
            <person name="Ohm R.A."/>
            <person name="Feau N."/>
            <person name="Henrissat B."/>
            <person name="Schoch C.L."/>
            <person name="Horwitz B.A."/>
            <person name="Barry K.W."/>
            <person name="Condon B.J."/>
            <person name="Copeland A.C."/>
            <person name="Dhillon B."/>
            <person name="Glaser F."/>
            <person name="Hesse C.N."/>
            <person name="Kosti I."/>
            <person name="LaButti K."/>
            <person name="Lindquist E.A."/>
            <person name="Lucas S."/>
            <person name="Salamov A.A."/>
            <person name="Bradshaw R.E."/>
            <person name="Ciuffetti L."/>
            <person name="Hamelin R.C."/>
            <person name="Kema G.H.J."/>
            <person name="Lawrence C."/>
            <person name="Scott J.A."/>
            <person name="Spatafora J.W."/>
            <person name="Turgeon B.G."/>
            <person name="de Wit P.J.G.M."/>
            <person name="Zhong S."/>
            <person name="Goodwin S.B."/>
            <person name="Grigoriev I.V."/>
        </authorList>
    </citation>
    <scope>NUCLEOTIDE SEQUENCE [LARGE SCALE GENOMIC DNA]</scope>
    <source>
        <strain evidence="1 2">SO2202</strain>
    </source>
</reference>
<proteinExistence type="predicted"/>
<name>N1QFD5_SPHMS</name>
<accession>N1QFD5</accession>
<evidence type="ECO:0000313" key="2">
    <source>
        <dbReference type="Proteomes" id="UP000016931"/>
    </source>
</evidence>